<name>A0A5M6IXK3_9PROT</name>
<dbReference type="RefSeq" id="WP_150040382.1">
    <property type="nucleotide sequence ID" value="NZ_OW485601.1"/>
</dbReference>
<evidence type="ECO:0000313" key="1">
    <source>
        <dbReference type="EMBL" id="KAA5612567.1"/>
    </source>
</evidence>
<dbReference type="InterPro" id="IPR036890">
    <property type="entry name" value="HATPase_C_sf"/>
</dbReference>
<dbReference type="AlphaFoldDB" id="A0A5M6IXK3"/>
<proteinExistence type="predicted"/>
<sequence>MSNQPGAMAAGAPIEQQLRILGDRAIATFGSADQQISLSVVVTGGSFASLRDVILPIAQEMLRHAVEHGMAMLRQGRIDVSLIEQDGSTVLSVHDNGWALLEDSRAADTMASIAGLAAPCHGVALLRRNQDVTEAVVVFPATPAGTGMKSRIDRLLLALLEPFRNAGNLLGRSQAGLSSR</sequence>
<reference evidence="1 2" key="1">
    <citation type="submission" date="2019-09" db="EMBL/GenBank/DDBJ databases">
        <title>Genome sequence of Rhodovastum atsumiense, a diverse member of the Acetobacteraceae family of non-sulfur purple photosynthetic bacteria.</title>
        <authorList>
            <person name="Meyer T."/>
            <person name="Kyndt J."/>
        </authorList>
    </citation>
    <scope>NUCLEOTIDE SEQUENCE [LARGE SCALE GENOMIC DNA]</scope>
    <source>
        <strain evidence="1 2">DSM 21279</strain>
    </source>
</reference>
<evidence type="ECO:0000313" key="2">
    <source>
        <dbReference type="Proteomes" id="UP000325255"/>
    </source>
</evidence>
<organism evidence="1 2">
    <name type="scientific">Rhodovastum atsumiense</name>
    <dbReference type="NCBI Taxonomy" id="504468"/>
    <lineage>
        <taxon>Bacteria</taxon>
        <taxon>Pseudomonadati</taxon>
        <taxon>Pseudomonadota</taxon>
        <taxon>Alphaproteobacteria</taxon>
        <taxon>Acetobacterales</taxon>
        <taxon>Acetobacteraceae</taxon>
        <taxon>Rhodovastum</taxon>
    </lineage>
</organism>
<comment type="caution">
    <text evidence="1">The sequence shown here is derived from an EMBL/GenBank/DDBJ whole genome shotgun (WGS) entry which is preliminary data.</text>
</comment>
<keyword evidence="2" id="KW-1185">Reference proteome</keyword>
<accession>A0A5M6IXK3</accession>
<gene>
    <name evidence="1" type="ORF">F1189_08915</name>
</gene>
<dbReference type="Proteomes" id="UP000325255">
    <property type="component" value="Unassembled WGS sequence"/>
</dbReference>
<dbReference type="EMBL" id="VWPK01000011">
    <property type="protein sequence ID" value="KAA5612567.1"/>
    <property type="molecule type" value="Genomic_DNA"/>
</dbReference>
<protein>
    <submittedName>
        <fullName evidence="1">Uncharacterized protein</fullName>
    </submittedName>
</protein>
<dbReference type="Gene3D" id="3.30.565.10">
    <property type="entry name" value="Histidine kinase-like ATPase, C-terminal domain"/>
    <property type="match status" value="1"/>
</dbReference>
<dbReference type="SUPFAM" id="SSF55874">
    <property type="entry name" value="ATPase domain of HSP90 chaperone/DNA topoisomerase II/histidine kinase"/>
    <property type="match status" value="1"/>
</dbReference>